<dbReference type="RefSeq" id="WP_045774562.1">
    <property type="nucleotide sequence ID" value="NZ_LAJY01000054.1"/>
</dbReference>
<reference evidence="5 6" key="1">
    <citation type="submission" date="2015-03" db="EMBL/GenBank/DDBJ databases">
        <title>Draft genome sequence of Elstera litoralis.</title>
        <authorList>
            <person name="Rahalkar M.C."/>
            <person name="Dhakephalkar P.K."/>
            <person name="Pore S.D."/>
            <person name="Arora P."/>
            <person name="Kapse N.G."/>
            <person name="Pandit P.S."/>
        </authorList>
    </citation>
    <scope>NUCLEOTIDE SEQUENCE [LARGE SCALE GENOMIC DNA]</scope>
    <source>
        <strain evidence="5 6">Dia-1</strain>
    </source>
</reference>
<comment type="caution">
    <text evidence="3">Lacks conserved residue(s) required for the propagation of feature annotation.</text>
</comment>
<dbReference type="InterPro" id="IPR016035">
    <property type="entry name" value="Acyl_Trfase/lysoPLipase"/>
</dbReference>
<dbReference type="OrthoDB" id="9807112at2"/>
<keyword evidence="3" id="KW-0442">Lipid degradation</keyword>
<keyword evidence="2 3" id="KW-0443">Lipid metabolism</keyword>
<evidence type="ECO:0000256" key="2">
    <source>
        <dbReference type="ARBA" id="ARBA00023098"/>
    </source>
</evidence>
<evidence type="ECO:0000256" key="3">
    <source>
        <dbReference type="PROSITE-ProRule" id="PRU01161"/>
    </source>
</evidence>
<dbReference type="EMBL" id="LAJY01000054">
    <property type="protein sequence ID" value="KJV10727.1"/>
    <property type="molecule type" value="Genomic_DNA"/>
</dbReference>
<gene>
    <name evidence="5" type="ORF">VZ95_03000</name>
</gene>
<dbReference type="PANTHER" id="PTHR32176:SF92">
    <property type="entry name" value="XYLOSE ISOMERASE"/>
    <property type="match status" value="1"/>
</dbReference>
<dbReference type="InterPro" id="IPR002641">
    <property type="entry name" value="PNPLA_dom"/>
</dbReference>
<dbReference type="PROSITE" id="PS51635">
    <property type="entry name" value="PNPLA"/>
    <property type="match status" value="1"/>
</dbReference>
<protein>
    <recommendedName>
        <fullName evidence="4">PNPLA domain-containing protein</fullName>
    </recommendedName>
</protein>
<feature type="short sequence motif" description="GXSXG" evidence="3">
    <location>
        <begin position="44"/>
        <end position="48"/>
    </location>
</feature>
<proteinExistence type="inferred from homology"/>
<accession>A0A0F3IVR8</accession>
<comment type="caution">
    <text evidence="5">The sequence shown here is derived from an EMBL/GenBank/DDBJ whole genome shotgun (WGS) entry which is preliminary data.</text>
</comment>
<evidence type="ECO:0000313" key="5">
    <source>
        <dbReference type="EMBL" id="KJV10727.1"/>
    </source>
</evidence>
<dbReference type="Gene3D" id="3.40.1090.10">
    <property type="entry name" value="Cytosolic phospholipase A2 catalytic domain"/>
    <property type="match status" value="1"/>
</dbReference>
<dbReference type="PANTHER" id="PTHR32176">
    <property type="entry name" value="XYLOSE ISOMERASE"/>
    <property type="match status" value="1"/>
</dbReference>
<dbReference type="AlphaFoldDB" id="A0A0F3IVR8"/>
<feature type="active site" description="Nucleophile" evidence="3">
    <location>
        <position position="46"/>
    </location>
</feature>
<dbReference type="SUPFAM" id="SSF52151">
    <property type="entry name" value="FabD/lysophospholipase-like"/>
    <property type="match status" value="1"/>
</dbReference>
<evidence type="ECO:0000256" key="1">
    <source>
        <dbReference type="ARBA" id="ARBA00010240"/>
    </source>
</evidence>
<dbReference type="GO" id="GO:0004620">
    <property type="term" value="F:phospholipase activity"/>
    <property type="evidence" value="ECO:0007669"/>
    <property type="project" value="TreeGrafter"/>
</dbReference>
<feature type="short sequence motif" description="GXGXXG" evidence="3">
    <location>
        <begin position="12"/>
        <end position="17"/>
    </location>
</feature>
<feature type="domain" description="PNPLA" evidence="4">
    <location>
        <begin position="8"/>
        <end position="197"/>
    </location>
</feature>
<name>A0A0F3IVR8_9PROT</name>
<keyword evidence="3" id="KW-0378">Hydrolase</keyword>
<evidence type="ECO:0000259" key="4">
    <source>
        <dbReference type="PROSITE" id="PS51635"/>
    </source>
</evidence>
<dbReference type="Pfam" id="PF01734">
    <property type="entry name" value="Patatin"/>
    <property type="match status" value="1"/>
</dbReference>
<dbReference type="GO" id="GO:0016042">
    <property type="term" value="P:lipid catabolic process"/>
    <property type="evidence" value="ECO:0007669"/>
    <property type="project" value="UniProtKB-UniRule"/>
</dbReference>
<dbReference type="Proteomes" id="UP000033774">
    <property type="component" value="Unassembled WGS sequence"/>
</dbReference>
<feature type="active site" description="Proton acceptor" evidence="3">
    <location>
        <position position="184"/>
    </location>
</feature>
<keyword evidence="6" id="KW-1185">Reference proteome</keyword>
<organism evidence="5 6">
    <name type="scientific">Elstera litoralis</name>
    <dbReference type="NCBI Taxonomy" id="552518"/>
    <lineage>
        <taxon>Bacteria</taxon>
        <taxon>Pseudomonadati</taxon>
        <taxon>Pseudomonadota</taxon>
        <taxon>Alphaproteobacteria</taxon>
        <taxon>Rhodospirillales</taxon>
        <taxon>Rhodospirillaceae</taxon>
        <taxon>Elstera</taxon>
    </lineage>
</organism>
<dbReference type="GO" id="GO:0047372">
    <property type="term" value="F:monoacylglycerol lipase activity"/>
    <property type="evidence" value="ECO:0007669"/>
    <property type="project" value="TreeGrafter"/>
</dbReference>
<comment type="similarity">
    <text evidence="1">Belongs to the patatin family.</text>
</comment>
<evidence type="ECO:0000313" key="6">
    <source>
        <dbReference type="Proteomes" id="UP000033774"/>
    </source>
</evidence>
<sequence length="321" mass="34902">MRGYPRILTIDGGGMRGVLPATFLTAFEARFGGPLGAAFDLVAGTSTGGIIAAALVRPEEPVPAADIAAIYRRAGPHIFGRSLWRALGTMNGVSDEKYDARFLERVLADTFGGHRLRAVTSPALMLTAYDIERRQSVLFRSWNAETPDKDYSLADVCRATTAAPTYFEPALIRAQDGSARAFIDGSVFAANPTLCALSAAMDLYPGASGYLILSLGTGQQTQPLPYLQAKNWGLAGWARPITDVILDASSEIIDSQAAEMVGDTHFRFQVDLTGHHAALDDARPETIARLETMTLAEVARDSDRVDRFLALNHWLPRYRRK</sequence>